<accession>A0A8C5C329</accession>
<sequence length="341" mass="37030">MTTSTEGYMLSFCPVVKNVRLTVSSTNGEDVKVRSSVTDHVVKEGGQVTLTCTSACSFHQLDVHWYRNSHALPETGPALHLSGLTNDDTGNYTCSLDSSGQKTSAPWCLLVGEYEDGEDVKVRSSVTDNVVKEGGQVTLTCTSACSFHQLDVHWYRNGHALSEKGPALHLSNLTNDNAGDYTCSLYSSRQKTSAPWSLVVLEDEDGEVVKVRSSVTDNVVKEGGQVTLTCTSACSFHQLDVHWYRNGHALSETGPTLHLSSLTNNNTGNYTCSLDSSGQKTSAPWSLLVGEYEGRFVWLLTVSVVLKVLWAVFLLLLAGLVFAKRSAPGPEHEMVYSEVVG</sequence>
<organism evidence="3 4">
    <name type="scientific">Gadus morhua</name>
    <name type="common">Atlantic cod</name>
    <dbReference type="NCBI Taxonomy" id="8049"/>
    <lineage>
        <taxon>Eukaryota</taxon>
        <taxon>Metazoa</taxon>
        <taxon>Chordata</taxon>
        <taxon>Craniata</taxon>
        <taxon>Vertebrata</taxon>
        <taxon>Euteleostomi</taxon>
        <taxon>Actinopterygii</taxon>
        <taxon>Neopterygii</taxon>
        <taxon>Teleostei</taxon>
        <taxon>Neoteleostei</taxon>
        <taxon>Acanthomorphata</taxon>
        <taxon>Zeiogadaria</taxon>
        <taxon>Gadariae</taxon>
        <taxon>Gadiformes</taxon>
        <taxon>Gadoidei</taxon>
        <taxon>Gadidae</taxon>
        <taxon>Gadus</taxon>
    </lineage>
</organism>
<dbReference type="SUPFAM" id="SSF48726">
    <property type="entry name" value="Immunoglobulin"/>
    <property type="match status" value="3"/>
</dbReference>
<keyword evidence="1" id="KW-0812">Transmembrane</keyword>
<dbReference type="GeneTree" id="ENSGT01150000287106"/>
<dbReference type="Gene3D" id="2.60.40.10">
    <property type="entry name" value="Immunoglobulins"/>
    <property type="match status" value="3"/>
</dbReference>
<dbReference type="Proteomes" id="UP000694546">
    <property type="component" value="Chromosome 6"/>
</dbReference>
<dbReference type="InterPro" id="IPR003598">
    <property type="entry name" value="Ig_sub2"/>
</dbReference>
<reference evidence="3" key="1">
    <citation type="submission" date="2025-08" db="UniProtKB">
        <authorList>
            <consortium name="Ensembl"/>
        </authorList>
    </citation>
    <scope>IDENTIFICATION</scope>
</reference>
<dbReference type="InterPro" id="IPR003599">
    <property type="entry name" value="Ig_sub"/>
</dbReference>
<evidence type="ECO:0000259" key="2">
    <source>
        <dbReference type="PROSITE" id="PS50835"/>
    </source>
</evidence>
<evidence type="ECO:0000313" key="3">
    <source>
        <dbReference type="Ensembl" id="ENSGMOP00000055030.1"/>
    </source>
</evidence>
<dbReference type="PROSITE" id="PS50835">
    <property type="entry name" value="IG_LIKE"/>
    <property type="match status" value="3"/>
</dbReference>
<keyword evidence="4" id="KW-1185">Reference proteome</keyword>
<dbReference type="Pfam" id="PF13895">
    <property type="entry name" value="Ig_2"/>
    <property type="match status" value="3"/>
</dbReference>
<dbReference type="PANTHER" id="PTHR46013:SF4">
    <property type="entry name" value="B-CELL RECEPTOR CD22-RELATED"/>
    <property type="match status" value="1"/>
</dbReference>
<dbReference type="InterPro" id="IPR007110">
    <property type="entry name" value="Ig-like_dom"/>
</dbReference>
<dbReference type="InterPro" id="IPR036179">
    <property type="entry name" value="Ig-like_dom_sf"/>
</dbReference>
<dbReference type="InterPro" id="IPR013783">
    <property type="entry name" value="Ig-like_fold"/>
</dbReference>
<evidence type="ECO:0000256" key="1">
    <source>
        <dbReference type="SAM" id="Phobius"/>
    </source>
</evidence>
<dbReference type="SMART" id="SM00409">
    <property type="entry name" value="IG"/>
    <property type="match status" value="3"/>
</dbReference>
<dbReference type="AlphaFoldDB" id="A0A8C5C329"/>
<feature type="transmembrane region" description="Helical" evidence="1">
    <location>
        <begin position="296"/>
        <end position="323"/>
    </location>
</feature>
<proteinExistence type="predicted"/>
<reference evidence="3" key="2">
    <citation type="submission" date="2025-09" db="UniProtKB">
        <authorList>
            <consortium name="Ensembl"/>
        </authorList>
    </citation>
    <scope>IDENTIFICATION</scope>
</reference>
<protein>
    <recommendedName>
        <fullName evidence="2">Ig-like domain-containing protein</fullName>
    </recommendedName>
</protein>
<dbReference type="SMART" id="SM00408">
    <property type="entry name" value="IGc2"/>
    <property type="match status" value="3"/>
</dbReference>
<dbReference type="PANTHER" id="PTHR46013">
    <property type="entry name" value="VASCULAR CELL ADHESION MOLECULE 1"/>
    <property type="match status" value="1"/>
</dbReference>
<keyword evidence="1" id="KW-0472">Membrane</keyword>
<evidence type="ECO:0000313" key="4">
    <source>
        <dbReference type="Proteomes" id="UP000694546"/>
    </source>
</evidence>
<feature type="domain" description="Ig-like" evidence="2">
    <location>
        <begin position="118"/>
        <end position="193"/>
    </location>
</feature>
<feature type="domain" description="Ig-like" evidence="2">
    <location>
        <begin position="14"/>
        <end position="104"/>
    </location>
</feature>
<name>A0A8C5C329_GADMO</name>
<feature type="domain" description="Ig-like" evidence="2">
    <location>
        <begin position="195"/>
        <end position="286"/>
    </location>
</feature>
<dbReference type="Ensembl" id="ENSGMOT00000048578.1">
    <property type="protein sequence ID" value="ENSGMOP00000055030.1"/>
    <property type="gene ID" value="ENSGMOG00000036861.1"/>
</dbReference>
<keyword evidence="1" id="KW-1133">Transmembrane helix</keyword>